<dbReference type="InterPro" id="IPR013083">
    <property type="entry name" value="Znf_RING/FYVE/PHD"/>
</dbReference>
<dbReference type="InterPro" id="IPR001841">
    <property type="entry name" value="Znf_RING"/>
</dbReference>
<evidence type="ECO:0000313" key="4">
    <source>
        <dbReference type="EMBL" id="VVA23063.1"/>
    </source>
</evidence>
<dbReference type="Pfam" id="PF13639">
    <property type="entry name" value="zf-RING_2"/>
    <property type="match status" value="2"/>
</dbReference>
<dbReference type="PROSITE" id="PS50089">
    <property type="entry name" value="ZF_RING_2"/>
    <property type="match status" value="2"/>
</dbReference>
<dbReference type="GO" id="GO:0008270">
    <property type="term" value="F:zinc ion binding"/>
    <property type="evidence" value="ECO:0007669"/>
    <property type="project" value="UniProtKB-KW"/>
</dbReference>
<proteinExistence type="predicted"/>
<dbReference type="InParanoid" id="A0A5E4F4Z8"/>
<dbReference type="Gene3D" id="3.30.40.10">
    <property type="entry name" value="Zinc/RING finger domain, C3HC4 (zinc finger)"/>
    <property type="match status" value="2"/>
</dbReference>
<dbReference type="CDD" id="cd16454">
    <property type="entry name" value="RING-H2_PA-TM-RING"/>
    <property type="match status" value="1"/>
</dbReference>
<feature type="transmembrane region" description="Helical" evidence="2">
    <location>
        <begin position="48"/>
        <end position="67"/>
    </location>
</feature>
<evidence type="ECO:0000256" key="2">
    <source>
        <dbReference type="SAM" id="Phobius"/>
    </source>
</evidence>
<feature type="domain" description="RING-type" evidence="3">
    <location>
        <begin position="323"/>
        <end position="364"/>
    </location>
</feature>
<accession>A0A5E4F4Z8</accession>
<keyword evidence="2" id="KW-0812">Transmembrane</keyword>
<name>A0A5E4F4Z8_PRUDU</name>
<dbReference type="PANTHER" id="PTHR45676:SF41">
    <property type="entry name" value="RING-H2 FINGER PROTEIN ATL66"/>
    <property type="match status" value="1"/>
</dbReference>
<evidence type="ECO:0000256" key="1">
    <source>
        <dbReference type="PROSITE-ProRule" id="PRU00175"/>
    </source>
</evidence>
<keyword evidence="2" id="KW-0472">Membrane</keyword>
<gene>
    <name evidence="4" type="ORF">ALMOND_2B026135</name>
</gene>
<dbReference type="Gramene" id="VVA23063">
    <property type="protein sequence ID" value="VVA23063"/>
    <property type="gene ID" value="Prudul26B026135"/>
</dbReference>
<sequence length="388" mass="43864">MLSTAPLTLLPPPPPPPLSQVSMATNLILSLLHSPLDRFYSLGHAVVESYHVILLMILVAINIYLLIRNLHANQRADQTLTFLDIEFGAPTTTNLQRTRRPSRLISYGVPFMHRVGKRIGICSDECVICMEEFKEGEYCRFLSNCRHAFHQKCIDDWLATASNCPVCRDCVWVVQGDQNQDLGFPQVYINCNPCTNNHTGLLSPHTRSPPAMVSAAPPPLPLSLPPSPPPELGYVRTVVLMLLCVLIVSAIIYGILRENAPDQRAHPTHDIESGEPTITTPLTALPRTRRSARRPPLRPRLICCGIPFKYRVDKRVGFHSDECVICMEEFEEEDKCRVLKCEHTFHRGCIEKWLARATSCPLCRDSVYVLHLQGDQYPLYPYLNMYNV</sequence>
<keyword evidence="2" id="KW-1133">Transmembrane helix</keyword>
<evidence type="ECO:0000313" key="5">
    <source>
        <dbReference type="Proteomes" id="UP000327085"/>
    </source>
</evidence>
<feature type="transmembrane region" description="Helical" evidence="2">
    <location>
        <begin position="234"/>
        <end position="256"/>
    </location>
</feature>
<dbReference type="PANTHER" id="PTHR45676">
    <property type="entry name" value="RING-H2 FINGER PROTEIN ATL51-RELATED"/>
    <property type="match status" value="1"/>
</dbReference>
<keyword evidence="1" id="KW-0863">Zinc-finger</keyword>
<dbReference type="EMBL" id="CABIKO010000067">
    <property type="protein sequence ID" value="VVA23063.1"/>
    <property type="molecule type" value="Genomic_DNA"/>
</dbReference>
<protein>
    <submittedName>
        <fullName evidence="4">PREDICTED: RING-H2</fullName>
    </submittedName>
</protein>
<dbReference type="Proteomes" id="UP000327085">
    <property type="component" value="Chromosome 6"/>
</dbReference>
<dbReference type="SUPFAM" id="SSF57850">
    <property type="entry name" value="RING/U-box"/>
    <property type="match status" value="2"/>
</dbReference>
<feature type="domain" description="RING-type" evidence="3">
    <location>
        <begin position="126"/>
        <end position="168"/>
    </location>
</feature>
<keyword evidence="1" id="KW-0479">Metal-binding</keyword>
<dbReference type="SMART" id="SM00184">
    <property type="entry name" value="RING"/>
    <property type="match status" value="2"/>
</dbReference>
<evidence type="ECO:0000259" key="3">
    <source>
        <dbReference type="PROSITE" id="PS50089"/>
    </source>
</evidence>
<organism evidence="4 5">
    <name type="scientific">Prunus dulcis</name>
    <name type="common">Almond</name>
    <name type="synonym">Amygdalus dulcis</name>
    <dbReference type="NCBI Taxonomy" id="3755"/>
    <lineage>
        <taxon>Eukaryota</taxon>
        <taxon>Viridiplantae</taxon>
        <taxon>Streptophyta</taxon>
        <taxon>Embryophyta</taxon>
        <taxon>Tracheophyta</taxon>
        <taxon>Spermatophyta</taxon>
        <taxon>Magnoliopsida</taxon>
        <taxon>eudicotyledons</taxon>
        <taxon>Gunneridae</taxon>
        <taxon>Pentapetalae</taxon>
        <taxon>rosids</taxon>
        <taxon>fabids</taxon>
        <taxon>Rosales</taxon>
        <taxon>Rosaceae</taxon>
        <taxon>Amygdaloideae</taxon>
        <taxon>Amygdaleae</taxon>
        <taxon>Prunus</taxon>
    </lineage>
</organism>
<dbReference type="AlphaFoldDB" id="A0A5E4F4Z8"/>
<keyword evidence="1" id="KW-0862">Zinc</keyword>
<reference evidence="5" key="1">
    <citation type="journal article" date="2020" name="Plant J.">
        <title>Transposons played a major role in the diversification between the closely related almond and peach genomes: results from the almond genome sequence.</title>
        <authorList>
            <person name="Alioto T."/>
            <person name="Alexiou K.G."/>
            <person name="Bardil A."/>
            <person name="Barteri F."/>
            <person name="Castanera R."/>
            <person name="Cruz F."/>
            <person name="Dhingra A."/>
            <person name="Duval H."/>
            <person name="Fernandez I Marti A."/>
            <person name="Frias L."/>
            <person name="Galan B."/>
            <person name="Garcia J.L."/>
            <person name="Howad W."/>
            <person name="Gomez-Garrido J."/>
            <person name="Gut M."/>
            <person name="Julca I."/>
            <person name="Morata J."/>
            <person name="Puigdomenech P."/>
            <person name="Ribeca P."/>
            <person name="Rubio Cabetas M.J."/>
            <person name="Vlasova A."/>
            <person name="Wirthensohn M."/>
            <person name="Garcia-Mas J."/>
            <person name="Gabaldon T."/>
            <person name="Casacuberta J.M."/>
            <person name="Arus P."/>
        </authorList>
    </citation>
    <scope>NUCLEOTIDE SEQUENCE [LARGE SCALE GENOMIC DNA]</scope>
    <source>
        <strain evidence="5">cv. Texas</strain>
    </source>
</reference>